<dbReference type="EMBL" id="CP002382">
    <property type="protein sequence ID" value="AEP09114.1"/>
    <property type="molecule type" value="Genomic_DNA"/>
</dbReference>
<dbReference type="CDD" id="cd03789">
    <property type="entry name" value="GT9_LPS_heptosyltransferase"/>
    <property type="match status" value="1"/>
</dbReference>
<dbReference type="STRING" id="856793.MICA_780"/>
<dbReference type="InterPro" id="IPR002201">
    <property type="entry name" value="Glyco_trans_9"/>
</dbReference>
<evidence type="ECO:0000313" key="3">
    <source>
        <dbReference type="EMBL" id="AEP09114.1"/>
    </source>
</evidence>
<dbReference type="GO" id="GO:0005829">
    <property type="term" value="C:cytosol"/>
    <property type="evidence" value="ECO:0007669"/>
    <property type="project" value="TreeGrafter"/>
</dbReference>
<dbReference type="HOGENOM" id="CLU_038371_0_0_5"/>
<sequence length="322" mass="35447">MNILFITSNRLGDAVLSTGILDHLAKTHPDAKIAVACGPIPASLFEGAPNVRRVIPFKKEKYNLHWFKLWRKLAGTRWDIIVDLRNSAVSRLLTAKKRYIYGKHIDPKKHKVEQNAAVLGLKTTPAPKLWPTKAQMEKAAMIAPDGGPILAIGPTANWRGKTWPLDRYIELIRVITAPDGILPGARVAVFAAPGEETQAKPVFDSIPEDRRIDVIAKGTPGDVAAVLKRCALFVGNDSGLMHSAAAVGIPTVGLFGPSWPYLYRPWGAHAAYVRTPETFDELINFPGYDPRKVKSLMTSLSLDAVVRSVGQFWYLHHPKKSA</sequence>
<proteinExistence type="predicted"/>
<dbReference type="OrthoDB" id="9797795at2"/>
<dbReference type="eggNOG" id="COG0859">
    <property type="taxonomic scope" value="Bacteria"/>
</dbReference>
<keyword evidence="4" id="KW-1185">Reference proteome</keyword>
<evidence type="ECO:0000256" key="1">
    <source>
        <dbReference type="ARBA" id="ARBA00022676"/>
    </source>
</evidence>
<accession>G2KQH8</accession>
<reference evidence="3 4" key="1">
    <citation type="journal article" date="2011" name="BMC Genomics">
        <title>Genomic insights into an obligate epibiotic bacterial predator: Micavibrio aeruginosavorus ARL-13.</title>
        <authorList>
            <person name="Wang Z."/>
            <person name="Kadouri D."/>
            <person name="Wu M."/>
        </authorList>
    </citation>
    <scope>NUCLEOTIDE SEQUENCE [LARGE SCALE GENOMIC DNA]</scope>
    <source>
        <strain evidence="3 4">ARL-13</strain>
    </source>
</reference>
<name>G2KQH8_MICAA</name>
<dbReference type="Proteomes" id="UP000009286">
    <property type="component" value="Chromosome"/>
</dbReference>
<protein>
    <submittedName>
        <fullName evidence="3">Glycosyltransferase 9 family protein</fullName>
    </submittedName>
</protein>
<dbReference type="InterPro" id="IPR051199">
    <property type="entry name" value="LPS_LOS_Heptosyltrfase"/>
</dbReference>
<dbReference type="KEGG" id="mai:MICA_780"/>
<dbReference type="Pfam" id="PF01075">
    <property type="entry name" value="Glyco_transf_9"/>
    <property type="match status" value="1"/>
</dbReference>
<dbReference type="AlphaFoldDB" id="G2KQH8"/>
<dbReference type="GO" id="GO:0009244">
    <property type="term" value="P:lipopolysaccharide core region biosynthetic process"/>
    <property type="evidence" value="ECO:0007669"/>
    <property type="project" value="TreeGrafter"/>
</dbReference>
<dbReference type="PANTHER" id="PTHR30160">
    <property type="entry name" value="TETRAACYLDISACCHARIDE 4'-KINASE-RELATED"/>
    <property type="match status" value="1"/>
</dbReference>
<dbReference type="Gene3D" id="3.40.50.2000">
    <property type="entry name" value="Glycogen Phosphorylase B"/>
    <property type="match status" value="2"/>
</dbReference>
<organism evidence="3 4">
    <name type="scientific">Micavibrio aeruginosavorus (strain ARL-13)</name>
    <dbReference type="NCBI Taxonomy" id="856793"/>
    <lineage>
        <taxon>Bacteria</taxon>
        <taxon>Pseudomonadati</taxon>
        <taxon>Bdellovibrionota</taxon>
        <taxon>Bdellovibrionia</taxon>
        <taxon>Bdellovibrionales</taxon>
        <taxon>Pseudobdellovibrionaceae</taxon>
        <taxon>Micavibrio</taxon>
    </lineage>
</organism>
<evidence type="ECO:0000256" key="2">
    <source>
        <dbReference type="ARBA" id="ARBA00022679"/>
    </source>
</evidence>
<gene>
    <name evidence="3" type="ordered locus">MICA_780</name>
</gene>
<keyword evidence="2 3" id="KW-0808">Transferase</keyword>
<dbReference type="GO" id="GO:0008713">
    <property type="term" value="F:ADP-heptose-lipopolysaccharide heptosyltransferase activity"/>
    <property type="evidence" value="ECO:0007669"/>
    <property type="project" value="TreeGrafter"/>
</dbReference>
<keyword evidence="1" id="KW-0328">Glycosyltransferase</keyword>
<evidence type="ECO:0000313" key="4">
    <source>
        <dbReference type="Proteomes" id="UP000009286"/>
    </source>
</evidence>
<dbReference type="SUPFAM" id="SSF53756">
    <property type="entry name" value="UDP-Glycosyltransferase/glycogen phosphorylase"/>
    <property type="match status" value="1"/>
</dbReference>